<dbReference type="CDD" id="cd12087">
    <property type="entry name" value="TM_EGFR-like"/>
    <property type="match status" value="1"/>
</dbReference>
<protein>
    <recommendedName>
        <fullName evidence="5">LPXTG cell wall anchor domain-containing protein</fullName>
    </recommendedName>
</protein>
<reference evidence="3 4" key="1">
    <citation type="submission" date="2019-11" db="EMBL/GenBank/DDBJ databases">
        <title>Growth characteristics of pneumococcus vary with the chemical composition of the capsule and with environmental conditions.</title>
        <authorList>
            <person name="Tothpal A."/>
            <person name="Desobry K."/>
            <person name="Joshi S."/>
            <person name="Wyllie A.L."/>
            <person name="Weinberger D.M."/>
        </authorList>
    </citation>
    <scope>NUCLEOTIDE SEQUENCE [LARGE SCALE GENOMIC DNA]</scope>
    <source>
        <strain evidence="4">pnumococcus19F</strain>
    </source>
</reference>
<evidence type="ECO:0000313" key="4">
    <source>
        <dbReference type="Proteomes" id="UP000483094"/>
    </source>
</evidence>
<evidence type="ECO:0000313" key="3">
    <source>
        <dbReference type="EMBL" id="MTV74407.1"/>
    </source>
</evidence>
<evidence type="ECO:0000256" key="1">
    <source>
        <dbReference type="SAM" id="MobiDB-lite"/>
    </source>
</evidence>
<name>A0A6G2DCY0_STREE</name>
<evidence type="ECO:0000256" key="2">
    <source>
        <dbReference type="SAM" id="Phobius"/>
    </source>
</evidence>
<proteinExistence type="predicted"/>
<keyword evidence="2" id="KW-0812">Transmembrane</keyword>
<comment type="caution">
    <text evidence="3">The sequence shown here is derived from an EMBL/GenBank/DDBJ whole genome shotgun (WGS) entry which is preliminary data.</text>
</comment>
<keyword evidence="2" id="KW-1133">Transmembrane helix</keyword>
<feature type="region of interest" description="Disordered" evidence="1">
    <location>
        <begin position="1"/>
        <end position="38"/>
    </location>
</feature>
<feature type="compositionally biased region" description="Basic and acidic residues" evidence="1">
    <location>
        <begin position="16"/>
        <end position="37"/>
    </location>
</feature>
<dbReference type="AlphaFoldDB" id="A0A6G2DCY0"/>
<dbReference type="Proteomes" id="UP000483094">
    <property type="component" value="Unassembled WGS sequence"/>
</dbReference>
<feature type="transmembrane region" description="Helical" evidence="2">
    <location>
        <begin position="42"/>
        <end position="63"/>
    </location>
</feature>
<keyword evidence="2" id="KW-0472">Membrane</keyword>
<gene>
    <name evidence="3" type="ORF">GM540_10575</name>
</gene>
<accession>A0A6G2DCY0</accession>
<organism evidence="3 4">
    <name type="scientific">Streptococcus pneumoniae</name>
    <dbReference type="NCBI Taxonomy" id="1313"/>
    <lineage>
        <taxon>Bacteria</taxon>
        <taxon>Bacillati</taxon>
        <taxon>Bacillota</taxon>
        <taxon>Bacilli</taxon>
        <taxon>Lactobacillales</taxon>
        <taxon>Streptococcaceae</taxon>
        <taxon>Streptococcus</taxon>
    </lineage>
</organism>
<evidence type="ECO:0008006" key="5">
    <source>
        <dbReference type="Google" id="ProtNLM"/>
    </source>
</evidence>
<feature type="non-terminal residue" evidence="3">
    <location>
        <position position="116"/>
    </location>
</feature>
<sequence length="116" mass="12676">MDSLKDVKANASDSKPAQDKKDAKQGTEDSKDSDKMTETNSVPAGVIVVSLLALLGVIAFWLIRRKKESEIQQLSTELIKVLGQLDAEKADKKVLAKAQNLILDTLYFVKEENGSA</sequence>
<dbReference type="EMBL" id="WNHQ01001094">
    <property type="protein sequence ID" value="MTV74407.1"/>
    <property type="molecule type" value="Genomic_DNA"/>
</dbReference>